<keyword evidence="1" id="KW-0843">Virulence</keyword>
<evidence type="ECO:0000256" key="3">
    <source>
        <dbReference type="SAM" id="Phobius"/>
    </source>
</evidence>
<dbReference type="InterPro" id="IPR010567">
    <property type="entry name" value="OrfX2/OrfX3/P47"/>
</dbReference>
<dbReference type="Proteomes" id="UP000592820">
    <property type="component" value="Unassembled WGS sequence"/>
</dbReference>
<evidence type="ECO:0000259" key="4">
    <source>
        <dbReference type="Pfam" id="PF06597"/>
    </source>
</evidence>
<dbReference type="Pfam" id="PF06597">
    <property type="entry name" value="Clostridium_P47"/>
    <property type="match status" value="1"/>
</dbReference>
<comment type="caution">
    <text evidence="5">The sequence shown here is derived from an EMBL/GenBank/DDBJ whole genome shotgun (WGS) entry which is preliminary data.</text>
</comment>
<reference evidence="5 6" key="1">
    <citation type="submission" date="2020-08" db="EMBL/GenBank/DDBJ databases">
        <title>Genomic Encyclopedia of Type Strains, Phase IV (KMG-V): Genome sequencing to study the core and pangenomes of soil and plant-associated prokaryotes.</title>
        <authorList>
            <person name="Whitman W."/>
        </authorList>
    </citation>
    <scope>NUCLEOTIDE SEQUENCE [LARGE SCALE GENOMIC DNA]</scope>
    <source>
        <strain evidence="5 6">JPY162</strain>
    </source>
</reference>
<organism evidence="5 6">
    <name type="scientific">Paraburkholderia youngii</name>
    <dbReference type="NCBI Taxonomy" id="2782701"/>
    <lineage>
        <taxon>Bacteria</taxon>
        <taxon>Pseudomonadati</taxon>
        <taxon>Pseudomonadota</taxon>
        <taxon>Betaproteobacteria</taxon>
        <taxon>Burkholderiales</taxon>
        <taxon>Burkholderiaceae</taxon>
        <taxon>Paraburkholderia</taxon>
    </lineage>
</organism>
<evidence type="ECO:0000313" key="6">
    <source>
        <dbReference type="Proteomes" id="UP000592820"/>
    </source>
</evidence>
<dbReference type="RefSeq" id="WP_152854944.1">
    <property type="nucleotide sequence ID" value="NZ_JACHDE010000054.1"/>
</dbReference>
<keyword evidence="3" id="KW-1133">Transmembrane helix</keyword>
<evidence type="ECO:0000256" key="2">
    <source>
        <dbReference type="ARBA" id="ARBA00035010"/>
    </source>
</evidence>
<feature type="transmembrane region" description="Helical" evidence="3">
    <location>
        <begin position="454"/>
        <end position="477"/>
    </location>
</feature>
<protein>
    <recommendedName>
        <fullName evidence="4">Protein OrfX2/OrfX3/P47 domain-containing protein</fullName>
    </recommendedName>
</protein>
<evidence type="ECO:0000256" key="1">
    <source>
        <dbReference type="ARBA" id="ARBA00023026"/>
    </source>
</evidence>
<proteinExistence type="inferred from homology"/>
<evidence type="ECO:0000313" key="5">
    <source>
        <dbReference type="EMBL" id="MBB5405990.1"/>
    </source>
</evidence>
<dbReference type="EMBL" id="JACHDE010000054">
    <property type="protein sequence ID" value="MBB5405990.1"/>
    <property type="molecule type" value="Genomic_DNA"/>
</dbReference>
<comment type="similarity">
    <text evidence="2">Belongs to the TULIP P47 family.</text>
</comment>
<gene>
    <name evidence="5" type="ORF">HDG41_008089</name>
</gene>
<dbReference type="AlphaFoldDB" id="A0A7W8P845"/>
<keyword evidence="3" id="KW-0472">Membrane</keyword>
<keyword evidence="3" id="KW-0812">Transmembrane</keyword>
<sequence length="529" mass="55596">MSTLSTENWDTAFGIKYKDANAAIASGGSSPPNFSGSHQVVGNTYKVSASFGTWKMTGGSGSLLIMALPLSNGRVSGGGQAEESFEGTAQIQVSLGFIPQPGSTSSRELRLDNQQAVSVLQVTLSSGPPSARDTIKGALQDWLNANVSEFNHVFAVVDLNEFVDKSDAFAWVKPTHVGYAIYTENIASADDYLFGILAMTENRPGRNLSPVMDPGIVPDGADAGFLIAASRAVDKMFAPRIETLFANATADDFGRSADGMTIVNVNTLKFTNFTLQDGTVINDAQIDAAAFNMSIDPGFVEIDFTGLRFTWKGKYNVTVNYRSINDLSTDENGHLRLKQTAAPTVSVSASETESQKWKEIWESIGISVAVAVAGAALGAGAEVGVARLAVARAATAGAEASADGVVNIEMELVLNAMTPQEQLANELGAVRAAVRALQQPEAPQSFAGFFQASAWKLLGIVIGAVIGAGIAGIVTALQAYAEENTEKLPTLDGFADRSTGNVNWAGGTSYKLKSAQLRGPMQLGLVKSS</sequence>
<feature type="domain" description="Protein OrfX2/OrfX3/P47" evidence="4">
    <location>
        <begin position="6"/>
        <end position="425"/>
    </location>
</feature>
<accession>A0A7W8P845</accession>
<name>A0A7W8P845_9BURK</name>